<feature type="domain" description="Pectinesterase inhibitor" evidence="8">
    <location>
        <begin position="43"/>
        <end position="213"/>
    </location>
</feature>
<dbReference type="InterPro" id="IPR051955">
    <property type="entry name" value="PME_Inhibitor"/>
</dbReference>
<proteinExistence type="inferred from homology"/>
<dbReference type="Pfam" id="PF04043">
    <property type="entry name" value="PMEI"/>
    <property type="match status" value="1"/>
</dbReference>
<dbReference type="GO" id="GO:0004857">
    <property type="term" value="F:enzyme inhibitor activity"/>
    <property type="evidence" value="ECO:0007669"/>
    <property type="project" value="InterPro"/>
</dbReference>
<evidence type="ECO:0000256" key="1">
    <source>
        <dbReference type="ARBA" id="ARBA00004271"/>
    </source>
</evidence>
<evidence type="ECO:0000256" key="3">
    <source>
        <dbReference type="ARBA" id="ARBA00022525"/>
    </source>
</evidence>
<organism evidence="9 10">
    <name type="scientific">Morus notabilis</name>
    <dbReference type="NCBI Taxonomy" id="981085"/>
    <lineage>
        <taxon>Eukaryota</taxon>
        <taxon>Viridiplantae</taxon>
        <taxon>Streptophyta</taxon>
        <taxon>Embryophyta</taxon>
        <taxon>Tracheophyta</taxon>
        <taxon>Spermatophyta</taxon>
        <taxon>Magnoliopsida</taxon>
        <taxon>eudicotyledons</taxon>
        <taxon>Gunneridae</taxon>
        <taxon>Pentapetalae</taxon>
        <taxon>rosids</taxon>
        <taxon>fabids</taxon>
        <taxon>Rosales</taxon>
        <taxon>Moraceae</taxon>
        <taxon>Moreae</taxon>
        <taxon>Morus</taxon>
    </lineage>
</organism>
<dbReference type="AlphaFoldDB" id="W9RGG9"/>
<evidence type="ECO:0000313" key="9">
    <source>
        <dbReference type="EMBL" id="EXB54443.1"/>
    </source>
</evidence>
<dbReference type="eggNOG" id="ENOG502QXIN">
    <property type="taxonomic scope" value="Eukaryota"/>
</dbReference>
<name>W9RGG9_9ROSA</name>
<dbReference type="SUPFAM" id="SSF101148">
    <property type="entry name" value="Plant invertase/pectin methylesterase inhibitor"/>
    <property type="match status" value="1"/>
</dbReference>
<dbReference type="KEGG" id="mnt:21401956"/>
<dbReference type="NCBIfam" id="TIGR01614">
    <property type="entry name" value="PME_inhib"/>
    <property type="match status" value="1"/>
</dbReference>
<evidence type="ECO:0000256" key="2">
    <source>
        <dbReference type="ARBA" id="ARBA00022523"/>
    </source>
</evidence>
<keyword evidence="7" id="KW-0175">Coiled coil</keyword>
<dbReference type="Proteomes" id="UP000030645">
    <property type="component" value="Unassembled WGS sequence"/>
</dbReference>
<sequence length="222" mass="24302">MENSYSLSHKPPTILLLLSTNLMVMMINIPMITSTRPVGEHDTNTQFVKTSCGATSYPDLCFTTLSCHASQIKRSPKLLATAALSETLKTVRSASTAMSKLSKAKTRHGLTPRDAEALSDCVEELRDSVEELQRSIEEMGVGFRKKENNGTSEFGLRMSDIETWVSAALTDEDTCVDGFSEKFMNGSSGSAIKSNVRGHIMNVAHMTRNALALVNHYALLHS</sequence>
<dbReference type="EMBL" id="KE344182">
    <property type="protein sequence ID" value="EXB54443.1"/>
    <property type="molecule type" value="Genomic_DNA"/>
</dbReference>
<dbReference type="Gene3D" id="1.20.140.40">
    <property type="entry name" value="Invertase/pectin methylesterase inhibitor family protein"/>
    <property type="match status" value="1"/>
</dbReference>
<evidence type="ECO:0000259" key="8">
    <source>
        <dbReference type="SMART" id="SM00856"/>
    </source>
</evidence>
<dbReference type="InterPro" id="IPR035513">
    <property type="entry name" value="Invertase/methylesterase_inhib"/>
</dbReference>
<dbReference type="STRING" id="981085.W9RGG9"/>
<evidence type="ECO:0000256" key="7">
    <source>
        <dbReference type="SAM" id="Coils"/>
    </source>
</evidence>
<dbReference type="PANTHER" id="PTHR31080:SF96">
    <property type="entry name" value="21 KDA PROTEIN-LIKE"/>
    <property type="match status" value="1"/>
</dbReference>
<dbReference type="FunFam" id="1.20.140.40:FF:000006">
    <property type="entry name" value="Pectinesterase inhibitor 3"/>
    <property type="match status" value="1"/>
</dbReference>
<dbReference type="OrthoDB" id="1430376at2759"/>
<comment type="similarity">
    <text evidence="6">Belongs to the PMEI family.</text>
</comment>
<accession>W9RGG9</accession>
<dbReference type="SMART" id="SM00856">
    <property type="entry name" value="PMEI"/>
    <property type="match status" value="1"/>
</dbReference>
<reference evidence="10" key="1">
    <citation type="submission" date="2013-01" db="EMBL/GenBank/DDBJ databases">
        <title>Draft Genome Sequence of a Mulberry Tree, Morus notabilis C.K. Schneid.</title>
        <authorList>
            <person name="He N."/>
            <person name="Zhao S."/>
        </authorList>
    </citation>
    <scope>NUCLEOTIDE SEQUENCE</scope>
</reference>
<keyword evidence="5" id="KW-1015">Disulfide bond</keyword>
<comment type="subcellular location">
    <subcellularLocation>
        <location evidence="1">Secreted</location>
        <location evidence="1">Extracellular space</location>
        <location evidence="1">Apoplast</location>
    </subcellularLocation>
</comment>
<dbReference type="InterPro" id="IPR006501">
    <property type="entry name" value="Pectinesterase_inhib_dom"/>
</dbReference>
<dbReference type="PANTHER" id="PTHR31080">
    <property type="entry name" value="PECTINESTERASE INHIBITOR-LIKE"/>
    <property type="match status" value="1"/>
</dbReference>
<gene>
    <name evidence="9" type="ORF">L484_019002</name>
</gene>
<evidence type="ECO:0000256" key="4">
    <source>
        <dbReference type="ARBA" id="ARBA00022729"/>
    </source>
</evidence>
<keyword evidence="10" id="KW-1185">Reference proteome</keyword>
<dbReference type="CDD" id="cd15798">
    <property type="entry name" value="PMEI-like_3"/>
    <property type="match status" value="1"/>
</dbReference>
<protein>
    <submittedName>
        <fullName evidence="9">21 kDa protein</fullName>
    </submittedName>
</protein>
<keyword evidence="3" id="KW-0964">Secreted</keyword>
<keyword evidence="2" id="KW-0052">Apoplast</keyword>
<evidence type="ECO:0000313" key="10">
    <source>
        <dbReference type="Proteomes" id="UP000030645"/>
    </source>
</evidence>
<keyword evidence="4" id="KW-0732">Signal</keyword>
<evidence type="ECO:0000256" key="5">
    <source>
        <dbReference type="ARBA" id="ARBA00023157"/>
    </source>
</evidence>
<evidence type="ECO:0000256" key="6">
    <source>
        <dbReference type="ARBA" id="ARBA00038471"/>
    </source>
</evidence>
<dbReference type="GO" id="GO:0048046">
    <property type="term" value="C:apoplast"/>
    <property type="evidence" value="ECO:0007669"/>
    <property type="project" value="UniProtKB-SubCell"/>
</dbReference>
<feature type="coiled-coil region" evidence="7">
    <location>
        <begin position="115"/>
        <end position="142"/>
    </location>
</feature>